<accession>A0A4R0JDW7</accession>
<dbReference type="CDD" id="cd04301">
    <property type="entry name" value="NAT_SF"/>
    <property type="match status" value="1"/>
</dbReference>
<protein>
    <submittedName>
        <fullName evidence="2">GNAT family N-acetyltransferase</fullName>
    </submittedName>
</protein>
<dbReference type="Pfam" id="PF00583">
    <property type="entry name" value="Acetyltransf_1"/>
    <property type="match status" value="1"/>
</dbReference>
<dbReference type="Proteomes" id="UP000293342">
    <property type="component" value="Unassembled WGS sequence"/>
</dbReference>
<dbReference type="AlphaFoldDB" id="A0A4R0JDW7"/>
<evidence type="ECO:0000313" key="2">
    <source>
        <dbReference type="EMBL" id="TCC44549.1"/>
    </source>
</evidence>
<dbReference type="OrthoDB" id="9803233at2"/>
<dbReference type="EMBL" id="SJKD01000009">
    <property type="protein sequence ID" value="TCC44549.1"/>
    <property type="molecule type" value="Genomic_DNA"/>
</dbReference>
<dbReference type="InterPro" id="IPR000182">
    <property type="entry name" value="GNAT_dom"/>
</dbReference>
<dbReference type="InterPro" id="IPR016181">
    <property type="entry name" value="Acyl_CoA_acyltransferase"/>
</dbReference>
<reference evidence="2 3" key="1">
    <citation type="submission" date="2019-02" db="EMBL/GenBank/DDBJ databases">
        <title>Kribbella capetownensis sp. nov. and Kribbella speibonae sp. nov., isolated from soil.</title>
        <authorList>
            <person name="Curtis S.M."/>
            <person name="Norton I."/>
            <person name="Everest G.J."/>
            <person name="Meyers P.R."/>
        </authorList>
    </citation>
    <scope>NUCLEOTIDE SEQUENCE [LARGE SCALE GENOMIC DNA]</scope>
    <source>
        <strain evidence="2 3">YM53</strain>
    </source>
</reference>
<evidence type="ECO:0000313" key="3">
    <source>
        <dbReference type="Proteomes" id="UP000293342"/>
    </source>
</evidence>
<proteinExistence type="predicted"/>
<dbReference type="GO" id="GO:0016747">
    <property type="term" value="F:acyltransferase activity, transferring groups other than amino-acyl groups"/>
    <property type="evidence" value="ECO:0007669"/>
    <property type="project" value="InterPro"/>
</dbReference>
<evidence type="ECO:0000259" key="1">
    <source>
        <dbReference type="PROSITE" id="PS51186"/>
    </source>
</evidence>
<sequence>MFIRSYVHSDLARLIEFTIETFGPFYEESFRPLVGETIFGIQHGNWRDDYHKQVAGLHDPDQHKYVAIAEESGVLAGYVAWAVEPDRRHGEVTILAVAAQHRRANIGTALCEHAFDGMRSLGAEVVKIGTGGDDFHAPARGFYECLGCVKLPVAVYYRTL</sequence>
<gene>
    <name evidence="2" type="ORF">E0H75_33810</name>
</gene>
<feature type="domain" description="N-acetyltransferase" evidence="1">
    <location>
        <begin position="1"/>
        <end position="160"/>
    </location>
</feature>
<dbReference type="PROSITE" id="PS51186">
    <property type="entry name" value="GNAT"/>
    <property type="match status" value="1"/>
</dbReference>
<dbReference type="Gene3D" id="3.40.630.30">
    <property type="match status" value="1"/>
</dbReference>
<organism evidence="2 3">
    <name type="scientific">Kribbella capetownensis</name>
    <dbReference type="NCBI Taxonomy" id="1572659"/>
    <lineage>
        <taxon>Bacteria</taxon>
        <taxon>Bacillati</taxon>
        <taxon>Actinomycetota</taxon>
        <taxon>Actinomycetes</taxon>
        <taxon>Propionibacteriales</taxon>
        <taxon>Kribbellaceae</taxon>
        <taxon>Kribbella</taxon>
    </lineage>
</organism>
<keyword evidence="3" id="KW-1185">Reference proteome</keyword>
<dbReference type="RefSeq" id="WP_131517777.1">
    <property type="nucleotide sequence ID" value="NZ_SJKD01000009.1"/>
</dbReference>
<dbReference type="SUPFAM" id="SSF55729">
    <property type="entry name" value="Acyl-CoA N-acyltransferases (Nat)"/>
    <property type="match status" value="1"/>
</dbReference>
<keyword evidence="2" id="KW-0808">Transferase</keyword>
<name>A0A4R0JDW7_9ACTN</name>
<comment type="caution">
    <text evidence="2">The sequence shown here is derived from an EMBL/GenBank/DDBJ whole genome shotgun (WGS) entry which is preliminary data.</text>
</comment>